<dbReference type="Proteomes" id="UP001477672">
    <property type="component" value="Unassembled WGS sequence"/>
</dbReference>
<accession>A0ABV1GCD4</accession>
<dbReference type="EMBL" id="JBBMFA010000058">
    <property type="protein sequence ID" value="MEQ2519516.1"/>
    <property type="molecule type" value="Genomic_DNA"/>
</dbReference>
<proteinExistence type="predicted"/>
<keyword evidence="2" id="KW-1185">Reference proteome</keyword>
<name>A0ABV1GCD4_9FIRM</name>
<evidence type="ECO:0000313" key="1">
    <source>
        <dbReference type="EMBL" id="MEQ2519516.1"/>
    </source>
</evidence>
<sequence>MLERITAIRSQDQLPDEQWVAGALEYRTSHGSVSLPLLFALSDRHIPEVDAVGTLHSIKLKELEDGKWCAEIGIEESREKITLPLEREAVWDLLRQHQIKGIDFED</sequence>
<organism evidence="1 2">
    <name type="scientific">Ruthenibacterium intestinale</name>
    <dbReference type="NCBI Taxonomy" id="3133163"/>
    <lineage>
        <taxon>Bacteria</taxon>
        <taxon>Bacillati</taxon>
        <taxon>Bacillota</taxon>
        <taxon>Clostridia</taxon>
        <taxon>Eubacteriales</taxon>
        <taxon>Oscillospiraceae</taxon>
        <taxon>Ruthenibacterium</taxon>
    </lineage>
</organism>
<comment type="caution">
    <text evidence="1">The sequence shown here is derived from an EMBL/GenBank/DDBJ whole genome shotgun (WGS) entry which is preliminary data.</text>
</comment>
<evidence type="ECO:0000313" key="2">
    <source>
        <dbReference type="Proteomes" id="UP001477672"/>
    </source>
</evidence>
<reference evidence="1 2" key="1">
    <citation type="submission" date="2024-03" db="EMBL/GenBank/DDBJ databases">
        <title>Human intestinal bacterial collection.</title>
        <authorList>
            <person name="Pauvert C."/>
            <person name="Hitch T.C.A."/>
            <person name="Clavel T."/>
        </authorList>
    </citation>
    <scope>NUCLEOTIDE SEQUENCE [LARGE SCALE GENOMIC DNA]</scope>
    <source>
        <strain evidence="1 2">CLA-JM-H11</strain>
    </source>
</reference>
<protein>
    <submittedName>
        <fullName evidence="1">Uncharacterized protein</fullName>
    </submittedName>
</protein>
<dbReference type="RefSeq" id="WP_349214947.1">
    <property type="nucleotide sequence ID" value="NZ_JBBMFA010000058.1"/>
</dbReference>
<gene>
    <name evidence="1" type="ORF">WMO24_03600</name>
</gene>